<gene>
    <name evidence="2" type="ORF">GCM10010915_17180</name>
</gene>
<sequence length="234" mass="25259">MSLRTRADDLTELMDDPDCDAERLTRTLRRLAIVNRAVAAWGRVYRTLLRPAFLGLGRPVRILDVGCGGGDVLRRVVGLARRDGLDIAGVGIDPEPHAFAVARAATPMPGVTYRQAVSGDLVAAGDAFDVVLSNHLLHHLDREQFDGLLADSTILATTLSAHSDIARSRAAYAAFSAAAAPLAPGSFVRVDGLRSIRRSYTRRELSMRLPAGWHVHAPAPYRLLALHDASGRVT</sequence>
<keyword evidence="3" id="KW-1185">Reference proteome</keyword>
<dbReference type="AlphaFoldDB" id="A0A916YA65"/>
<dbReference type="SUPFAM" id="SSF53335">
    <property type="entry name" value="S-adenosyl-L-methionine-dependent methyltransferases"/>
    <property type="match status" value="1"/>
</dbReference>
<evidence type="ECO:0000313" key="3">
    <source>
        <dbReference type="Proteomes" id="UP000633205"/>
    </source>
</evidence>
<feature type="domain" description="Methyltransferase" evidence="1">
    <location>
        <begin position="62"/>
        <end position="150"/>
    </location>
</feature>
<dbReference type="EMBL" id="BMHO01000001">
    <property type="protein sequence ID" value="GGD36989.1"/>
    <property type="molecule type" value="Genomic_DNA"/>
</dbReference>
<dbReference type="CDD" id="cd02440">
    <property type="entry name" value="AdoMet_MTases"/>
    <property type="match status" value="1"/>
</dbReference>
<reference evidence="2" key="2">
    <citation type="submission" date="2020-09" db="EMBL/GenBank/DDBJ databases">
        <authorList>
            <person name="Sun Q."/>
            <person name="Zhou Y."/>
        </authorList>
    </citation>
    <scope>NUCLEOTIDE SEQUENCE</scope>
    <source>
        <strain evidence="2">CGMCC 1.15152</strain>
    </source>
</reference>
<accession>A0A916YA65</accession>
<dbReference type="Gene3D" id="3.40.50.150">
    <property type="entry name" value="Vaccinia Virus protein VP39"/>
    <property type="match status" value="1"/>
</dbReference>
<reference evidence="2" key="1">
    <citation type="journal article" date="2014" name="Int. J. Syst. Evol. Microbiol.">
        <title>Complete genome sequence of Corynebacterium casei LMG S-19264T (=DSM 44701T), isolated from a smear-ripened cheese.</title>
        <authorList>
            <consortium name="US DOE Joint Genome Institute (JGI-PGF)"/>
            <person name="Walter F."/>
            <person name="Albersmeier A."/>
            <person name="Kalinowski J."/>
            <person name="Ruckert C."/>
        </authorList>
    </citation>
    <scope>NUCLEOTIDE SEQUENCE</scope>
    <source>
        <strain evidence="2">CGMCC 1.15152</strain>
    </source>
</reference>
<dbReference type="InterPro" id="IPR041698">
    <property type="entry name" value="Methyltransf_25"/>
</dbReference>
<dbReference type="Proteomes" id="UP000633205">
    <property type="component" value="Unassembled WGS sequence"/>
</dbReference>
<evidence type="ECO:0000259" key="1">
    <source>
        <dbReference type="Pfam" id="PF13649"/>
    </source>
</evidence>
<proteinExistence type="predicted"/>
<organism evidence="2 3">
    <name type="scientific">Microbacterium faecale</name>
    <dbReference type="NCBI Taxonomy" id="1804630"/>
    <lineage>
        <taxon>Bacteria</taxon>
        <taxon>Bacillati</taxon>
        <taxon>Actinomycetota</taxon>
        <taxon>Actinomycetes</taxon>
        <taxon>Micrococcales</taxon>
        <taxon>Microbacteriaceae</taxon>
        <taxon>Microbacterium</taxon>
    </lineage>
</organism>
<dbReference type="RefSeq" id="WP_188711850.1">
    <property type="nucleotide sequence ID" value="NZ_BMHO01000001.1"/>
</dbReference>
<name>A0A916YA65_9MICO</name>
<dbReference type="Pfam" id="PF13649">
    <property type="entry name" value="Methyltransf_25"/>
    <property type="match status" value="1"/>
</dbReference>
<comment type="caution">
    <text evidence="2">The sequence shown here is derived from an EMBL/GenBank/DDBJ whole genome shotgun (WGS) entry which is preliminary data.</text>
</comment>
<evidence type="ECO:0000313" key="2">
    <source>
        <dbReference type="EMBL" id="GGD36989.1"/>
    </source>
</evidence>
<dbReference type="InterPro" id="IPR029063">
    <property type="entry name" value="SAM-dependent_MTases_sf"/>
</dbReference>
<protein>
    <recommendedName>
        <fullName evidence="1">Methyltransferase domain-containing protein</fullName>
    </recommendedName>
</protein>
<dbReference type="NCBIfam" id="NF004851">
    <property type="entry name" value="PRK06202.1"/>
    <property type="match status" value="1"/>
</dbReference>